<feature type="transmembrane region" description="Helical" evidence="1">
    <location>
        <begin position="21"/>
        <end position="40"/>
    </location>
</feature>
<keyword evidence="1" id="KW-1133">Transmembrane helix</keyword>
<sequence>MAKQRAATASTPAQTGEGNRWFAVAAMSFAAFTLVFAEFLPTATLTEIANAFAVSEGTAGQAVAVTALAAGFSGLLTPVVVQQVDRRLVMIGLTSPR</sequence>
<organism evidence="2 3">
    <name type="scientific">Gordonia effusa NBRC 100432</name>
    <dbReference type="NCBI Taxonomy" id="1077974"/>
    <lineage>
        <taxon>Bacteria</taxon>
        <taxon>Bacillati</taxon>
        <taxon>Actinomycetota</taxon>
        <taxon>Actinomycetes</taxon>
        <taxon>Mycobacteriales</taxon>
        <taxon>Gordoniaceae</taxon>
        <taxon>Gordonia</taxon>
    </lineage>
</organism>
<dbReference type="SUPFAM" id="SSF103473">
    <property type="entry name" value="MFS general substrate transporter"/>
    <property type="match status" value="1"/>
</dbReference>
<dbReference type="EMBL" id="BAEH01000004">
    <property type="protein sequence ID" value="GAB16525.1"/>
    <property type="molecule type" value="Genomic_DNA"/>
</dbReference>
<proteinExistence type="predicted"/>
<gene>
    <name evidence="2" type="ORF">GOEFS_004_00400</name>
</gene>
<keyword evidence="1" id="KW-0472">Membrane</keyword>
<evidence type="ECO:0000313" key="2">
    <source>
        <dbReference type="EMBL" id="GAB16525.1"/>
    </source>
</evidence>
<evidence type="ECO:0000313" key="3">
    <source>
        <dbReference type="Proteomes" id="UP000035034"/>
    </source>
</evidence>
<accession>H0QUM4</accession>
<dbReference type="Proteomes" id="UP000035034">
    <property type="component" value="Unassembled WGS sequence"/>
</dbReference>
<reference evidence="2 3" key="1">
    <citation type="submission" date="2011-12" db="EMBL/GenBank/DDBJ databases">
        <title>Whole genome shotgun sequence of Gordonia effusa NBRC 100432.</title>
        <authorList>
            <person name="Yoshida I."/>
            <person name="Takarada H."/>
            <person name="Hosoyama A."/>
            <person name="Tsuchikane K."/>
            <person name="Katsumata H."/>
            <person name="Yamazaki S."/>
            <person name="Fujita N."/>
        </authorList>
    </citation>
    <scope>NUCLEOTIDE SEQUENCE [LARGE SCALE GENOMIC DNA]</scope>
    <source>
        <strain evidence="2 3">NBRC 100432</strain>
    </source>
</reference>
<dbReference type="InterPro" id="IPR036259">
    <property type="entry name" value="MFS_trans_sf"/>
</dbReference>
<dbReference type="STRING" id="1077974.GOEFS_004_00400"/>
<evidence type="ECO:0000256" key="1">
    <source>
        <dbReference type="SAM" id="Phobius"/>
    </source>
</evidence>
<name>H0QUM4_9ACTN</name>
<keyword evidence="1" id="KW-0812">Transmembrane</keyword>
<protein>
    <submittedName>
        <fullName evidence="2">Putative major facilitator superfamily transporter</fullName>
    </submittedName>
</protein>
<dbReference type="AlphaFoldDB" id="H0QUM4"/>
<dbReference type="RefSeq" id="WP_007315863.1">
    <property type="nucleotide sequence ID" value="NZ_BAEH01000004.1"/>
</dbReference>
<keyword evidence="3" id="KW-1185">Reference proteome</keyword>
<comment type="caution">
    <text evidence="2">The sequence shown here is derived from an EMBL/GenBank/DDBJ whole genome shotgun (WGS) entry which is preliminary data.</text>
</comment>
<dbReference type="eggNOG" id="COG2814">
    <property type="taxonomic scope" value="Bacteria"/>
</dbReference>
<feature type="transmembrane region" description="Helical" evidence="1">
    <location>
        <begin position="60"/>
        <end position="81"/>
    </location>
</feature>